<dbReference type="GO" id="GO:0039694">
    <property type="term" value="P:viral RNA genome replication"/>
    <property type="evidence" value="ECO:0007669"/>
    <property type="project" value="InterPro"/>
</dbReference>
<keyword evidence="8" id="KW-0696">RNA-directed RNA polymerase</keyword>
<evidence type="ECO:0000313" key="9">
    <source>
        <dbReference type="Proteomes" id="UP001253137"/>
    </source>
</evidence>
<evidence type="ECO:0000256" key="6">
    <source>
        <dbReference type="ARBA" id="ARBA00031012"/>
    </source>
</evidence>
<dbReference type="InterPro" id="IPR007322">
    <property type="entry name" value="RNA_pol_bunyavir"/>
</dbReference>
<sequence length="2132" mass="245747">MSSYTRTTNLNRTSISKTVSEHLGVDQKLTSLASGLISPGDYVPTTKHQYAQFRRFLHDIFCLSLIDNGLFQGYELNISDLSLHSSSKRLRNQKPDLYKLSGKSLHIGELTCTYSPETAKQIKHETYKSLVEFYRDNDYEVTFSILVVNLSNPEWDLEFPKISQMFMDIVNDLMDCLRQIHSNPLFNSMRKEETGFYAIDKMAFSLEDETLIEEMKTSTGEDFSKEDIHTSMIDDSGITDEEYIDSIAMSIINDKIHPRPKPRPAKFYPKSLVEDFQKLKSLPVTTTKKPRILQLGMVQRFNYLPLDYPEFISQIRQSSNHGGYLTYIKSSLERENLLDDHLITLPITTQQLEKEQAQGPGRKTFLKKHGIKITRDEPKHIGLFESHEEDLLSMIDDIKSIRCDRVVEVDTADSSQAGLTASTLLLDIQSLINLNSTTAVLQFYQLLSREITLNSMRRRKTRQYALGYSGVEGVLFLIAPGPQLRTESNVEFVKLISTVEPFTNPYSAPWHSEGDHWESDWLSVDIDRLKQWQRAYDRVSLSTLTNSERLVRPGTSLKDALKEEISSGNYSFLALTFLEDKQLTSTTNQTLRYLWMKSIGDKDFDGLMSKFPTRVNSIIQSVMLQRSFKKCIDLCNTDLSSLITIGRVSRDSDTGNYDESTTGVLNLLPRLFTFGPPCTISYNLNEIYWCVSYNKDRQNQTQDSMNILNKILKEEDKYNNELNSRNKYQKLDYVLGKTTLNQDIKHIRSEKPESHYYSRKAVSCGIRLQDTHPENQGDHGSWLTNDKLNSLLSKNLSEYATFKASVKTICEQINPQDLEEVKKIGNRTKAIELVAELVQNEKLVTALDVVMSYSGMNNQKFEVTIQIFKKNQIGGVREIIILFIKARILFNIVEEISRLLSKSDRREILTKGRDKRLMMRADYEDILSKFRQGTPVKMIKESYDMTTWAQKFIPTIFIPIYEHHFKDFKPMSDLAKFIFLKHTNKRMEYPKKLIQQWIKYPETKYKEAWLNSSKDKFLTSGNPWFYNHSNMCQGIPHYNSTVLALSCLSLRDALFKSCLRLLNAEQSIHWKTRAGSDDKGTIIGLDMSKADSYKQYVLLGQCERASERLHSMELSVKSASGHIMYELNSAFMANLETLSPTIKFSLAATDMIGTSSCTNFINESFGRIRQLRENGASSVICSFAHSLNSHHFYEMFSTGKGSENDLTKIFNVRQSEIPYDFGVYPTYDIDIQDIVGPEFYNYNVIKRNPSSLLVKLLYTSISADDQLEMFPTEDTPLLKKDHFGISQGMVRQLKNMRSRLNCNPEEISNFFVENPFIIVRGPETALETKYTILSKLYTKGASEALRRTSPAIYVGRLSAFKNANAWTSPDQMMQSYDLENGEIKYHMTHMKTTYSEFLKKALKVCETSDSIDVSKMIPILFPQHNSFEVIRTFAGKFGATRTSMKKYSQSVRSWTVNNFNYEFTSSLKSIIETSFGQSHQSSIEDVNEMRSLVKMNLTSLEDFAEQCKSRSIRPLEMFYYMVKLHKNSKTTKIQAFGNGPSTTGLHMTIMSIKKFNHIPGTEVIMDHGVEEDQLVLENSISKQLDNIKLFYNLMIMNKIGFMDNYIKNDSFWVSKNRTLEEDCLTTIRSIKSITGYDLITQKTLKLVATELLEEDELKEKLISWKTLNYTYLKKQKRTITETGHVQWTGDLSVLVSSENECFTINEKSGHRYLVTNRVNDIGSIYRSLKEMSRTLDLQFNSFFTRKTMKVGDYYLSQSTKMIHESEVSSSNSNVLNLMIINNFPYKRLNDLTTFKVVTNHNKKTGEIQVFLSDREKRTSTICHSNGNYYPVEIPRNFCVADSITYLGVRLSRLLINKSWFYNYRLPIFSQSERLEFIKNDINLEIVMGLEDRDRQRINDYIEVREEVNEESFGLNKNPVIEIDGRYYEPQELTSETIAEIFNSTMQNEVLPDSIIQTDFDWYEDVIEEEEYGFQSLKIDDEEAIGVIKSIGYKKPKQRKAMHTISGLQQGGLLKSRILDLFFTSQNIKNERVSQLPHMYLWVKSVNDRINPQLCFELKAHIIKSISSSTGATKARVQTILESNSTQYHIPIQTLDSIINNRSSQEIDMLDQILEEDRVYDDLESQSEASDAE</sequence>
<dbReference type="GO" id="GO:0006351">
    <property type="term" value="P:DNA-templated transcription"/>
    <property type="evidence" value="ECO:0007669"/>
    <property type="project" value="InterPro"/>
</dbReference>
<dbReference type="Pfam" id="PF04196">
    <property type="entry name" value="Bunya_RdRp"/>
    <property type="match status" value="1"/>
</dbReference>
<evidence type="ECO:0000259" key="7">
    <source>
        <dbReference type="PROSITE" id="PS50525"/>
    </source>
</evidence>
<dbReference type="PROSITE" id="PS50525">
    <property type="entry name" value="RDRP_SSRNA_NEG_SEG"/>
    <property type="match status" value="1"/>
</dbReference>
<accession>A0AAE9MRF8</accession>
<keyword evidence="8" id="KW-0548">Nucleotidyltransferase</keyword>
<evidence type="ECO:0000256" key="1">
    <source>
        <dbReference type="ARBA" id="ARBA00012494"/>
    </source>
</evidence>
<feature type="domain" description="RdRp catalytic" evidence="7">
    <location>
        <begin position="928"/>
        <end position="1119"/>
    </location>
</feature>
<dbReference type="Proteomes" id="UP001253137">
    <property type="component" value="Genome"/>
</dbReference>
<evidence type="ECO:0000256" key="5">
    <source>
        <dbReference type="ARBA" id="ARBA00030436"/>
    </source>
</evidence>
<protein>
    <recommendedName>
        <fullName evidence="2">RNA-directed RNA polymerase L</fullName>
        <ecNumber evidence="1">2.7.7.48</ecNumber>
    </recommendedName>
    <alternativeName>
        <fullName evidence="4">Large structural protein</fullName>
    </alternativeName>
    <alternativeName>
        <fullName evidence="6">Replicase</fullName>
    </alternativeName>
    <alternativeName>
        <fullName evidence="5">Transcriptase</fullName>
    </alternativeName>
</protein>
<name>A0AAE9MRF8_9VIRU</name>
<organism evidence="8 9">
    <name type="scientific">Rice dwarf-associated bunya-like virus</name>
    <dbReference type="NCBI Taxonomy" id="2963305"/>
    <lineage>
        <taxon>Viruses</taxon>
        <taxon>Riboviria</taxon>
        <taxon>Orthornavirae</taxon>
        <taxon>Negarnaviricota</taxon>
        <taxon>Polyploviricotina</taxon>
        <taxon>Bunyaviricetes</taxon>
        <taxon>Hareavirales</taxon>
        <taxon>Discoviridae</taxon>
        <taxon>Orthodiscovirus</taxon>
        <taxon>Orthodiscovirus oryzae</taxon>
    </lineage>
</organism>
<dbReference type="InterPro" id="IPR007099">
    <property type="entry name" value="RNA-dir_pol_NSvirus"/>
</dbReference>
<dbReference type="EMBL" id="ON366507">
    <property type="protein sequence ID" value="UTJ93941.1"/>
    <property type="molecule type" value="Viral_cRNA"/>
</dbReference>
<keyword evidence="3" id="KW-0808">Transferase</keyword>
<dbReference type="GO" id="GO:0003968">
    <property type="term" value="F:RNA-directed RNA polymerase activity"/>
    <property type="evidence" value="ECO:0007669"/>
    <property type="project" value="UniProtKB-KW"/>
</dbReference>
<proteinExistence type="predicted"/>
<evidence type="ECO:0000313" key="8">
    <source>
        <dbReference type="EMBL" id="UTJ93941.1"/>
    </source>
</evidence>
<evidence type="ECO:0000256" key="3">
    <source>
        <dbReference type="ARBA" id="ARBA00022679"/>
    </source>
</evidence>
<reference evidence="8 9" key="1">
    <citation type="journal article" date="2022" name="Viruses">
        <title>Discovery and Genomic Function of a Novel Rice Dwarf-Associated Bunya-like Virus.</title>
        <authorList>
            <person name="Wang D."/>
            <person name="Fu S."/>
            <person name="Wu H."/>
            <person name="Cao M."/>
            <person name="Liu L."/>
            <person name="Zhou X."/>
            <person name="Wu J."/>
        </authorList>
    </citation>
    <scope>NUCLEOTIDE SEQUENCE [LARGE SCALE GENOMIC DNA]</scope>
</reference>
<keyword evidence="9" id="KW-1185">Reference proteome</keyword>
<evidence type="ECO:0000256" key="4">
    <source>
        <dbReference type="ARBA" id="ARBA00030285"/>
    </source>
</evidence>
<evidence type="ECO:0000256" key="2">
    <source>
        <dbReference type="ARBA" id="ARBA00018602"/>
    </source>
</evidence>
<dbReference type="EC" id="2.7.7.48" evidence="1"/>